<dbReference type="Proteomes" id="UP000606786">
    <property type="component" value="Unassembled WGS sequence"/>
</dbReference>
<feature type="compositionally biased region" description="Basic and acidic residues" evidence="1">
    <location>
        <begin position="1454"/>
        <end position="1472"/>
    </location>
</feature>
<dbReference type="InterPro" id="IPR036508">
    <property type="entry name" value="Chitin-bd_dom_sf"/>
</dbReference>
<feature type="chain" id="PRO_5032853117" evidence="2">
    <location>
        <begin position="27"/>
        <end position="1920"/>
    </location>
</feature>
<sequence length="1920" mass="209171">MVTKIYTIQQFLLKIIFFANLACVLPRSVPPANLQPRGPPHAFHSHLALHPTFFNHENAQAYQHREPTGTFYDSKRGILRSFPGGGVPVLVDHHKRCSGNFVGVKAHPNQKQYYYVCKPDCVIFGKCQNLQSFDATKGQCSPYPAQEYTPVCVKPGRFPILTDCTVYYRCDAQLKPRIYSCPRNTVYSPRDEKCICGAKCNPTEVTSHGSYIPHDCEHKFPPCLQDGTFRTPTDCSLYYTCVMQPKGIYQQTRFKCPELQFFDPKLVTCRPQHEVPCDSIQLSELVYPRPPPLPHLPVIYPPHYSVDSLDESDYPTENAEPCSKEDPLSASIGSTENEISDWSSQTTKVTRSPTQSTTVPKTLPTSRLTPIHTLPTTTLAPTTRVTRTSSFIPSKPATPEQPASSTSPPVDISLSTTPGENSSPTSDNDVTSEEIDLSTSTKWTTIDSETAINTAAISSAATIGSASLIGATPTINTFSETSPSTGTSPVDDSKWTSTSLVTSLPTNSNTANSLPTSQQDFSSIQLGSFMNSFAPTRDSPTSESNPSSLSTIPTSSSDFFAQKSTPNDFASITSSPRDSSTNSFANTKFTAVPTAPPSRATPSTVLPHSSASTTESETFTSELTASSTPASTPFSSNSISSLPAKRATASLPPSSATDLATTTGNFTSSPLQSTSALFTTLAETISSTESTIAESPIRPSNASHTSIPTDLSTVPDTSTVTQTTFNLLTTLPAHSPTKANPLPISSIDPQTSTVKATSSGTASTALSTAASSTTVDESSLNTIEVTSTPTMLTTTKSDSSRGTISSPDFTQNEIRSPDTRNTAPNTLDESEMRNIRSSFSTGLITANDYEENNHTNNKLDYNSDEFENVVYYDDYLTVSAIAENLKSEKSSNEVKNEQESTEKPIVALNSRTNNTTPKSTIEEMSKTKQLDNKNAEGNVGEAPDSRAGSDVIYYDDELEYNDPTTAINEGKPSATHTTSLKEAALGIHSTKSGSSTTQITKPKTPKHIEITTLRTLRQALPAYSENSEMPLETAEVRTPERKRSSVKTKEDVFESSAKVMESKKSRTEATTSKADNFTSTHHEVSQKAVKENPIEMDDQQANEKEESATEKNATRGRLDKNVAIKSISELTVTPENNANDAKAADDKQEFKENSAVQSSGSSFEADKRPTRPTLLLGTNDITITATTKLPPQLKTFSQTTTPVSPESSTKSLKENVISPTDDLIRDSAENSNETQQVVQQIRVTKSANTKNSKQNSSLNQNVVESSSLKTPATKNINEQNETSTAPSEINENKDIERLESTTEHQRTTVSVTESSTAATTELHPSTTESNFQIDIRSAPSEENTDGDQPSEEQQSSALALRTDTEVVKPDKHSTSDDSSQHTKSPQTIMALSTERTKASKIKFARHTANAVDEMIEHVNELQATGETNLTTTEKSSVTVVKTVKPQIVATTSTREIEKPAESSNEDGIRHPNPDLVKTADLNVQSKEALSAENSKPQLTSTSIETNITTTETNRSLESTQESNTVISEQNSHVTEKQNILKTGTHSPREQVNRKDEEQVAHSINSVSLNTPITTLKPKVSKVFEVATTENGKDLNETTSAHHILTASSTLRPIRNAVLGVFEANEEIPSSLAPRTVVQKQEHTDHIDQPAGQLQHNQLNMRPLIESPTAANVKESRTKLKDLLGKDFERADANVMESDEADSPAHSLEKSTGLIRISDSFQNYISNEAPQTDGLAAPSLPAVPRKISSEHNVNNFTTTTARPTTTVHTPTTANFTVTTENTALETELETPEGTTAQPTRLGIQFHDNLLDIKSNDVRITRNAQNTLEETQQTYKRMYRTQTAKSNQNSETVTAFPMHATDIPKLELVVFGNLDLTVLYCPKDCSKDHQHKYDKKVFGDQHVVGIQWDPSKSKKTMSLQTV</sequence>
<dbReference type="GO" id="GO:0008061">
    <property type="term" value="F:chitin binding"/>
    <property type="evidence" value="ECO:0007669"/>
    <property type="project" value="InterPro"/>
</dbReference>
<feature type="compositionally biased region" description="Basic and acidic residues" evidence="1">
    <location>
        <begin position="1034"/>
        <end position="1052"/>
    </location>
</feature>
<feature type="region of interest" description="Disordered" evidence="1">
    <location>
        <begin position="477"/>
        <end position="496"/>
    </location>
</feature>
<feature type="region of interest" description="Disordered" evidence="1">
    <location>
        <begin position="1245"/>
        <end position="1388"/>
    </location>
</feature>
<reference evidence="4" key="1">
    <citation type="submission" date="2020-11" db="EMBL/GenBank/DDBJ databases">
        <authorList>
            <person name="Whitehead M."/>
        </authorList>
    </citation>
    <scope>NUCLEOTIDE SEQUENCE</scope>
    <source>
        <strain evidence="4">EGII</strain>
    </source>
</reference>
<dbReference type="PROSITE" id="PS50940">
    <property type="entry name" value="CHIT_BIND_II"/>
    <property type="match status" value="2"/>
</dbReference>
<protein>
    <submittedName>
        <fullName evidence="4">(Mediterranean fruit fly) hypothetical protein</fullName>
    </submittedName>
</protein>
<dbReference type="InterPro" id="IPR002557">
    <property type="entry name" value="Chitin-bd_dom"/>
</dbReference>
<dbReference type="EMBL" id="CAJHJT010000056">
    <property type="protein sequence ID" value="CAD7013716.1"/>
    <property type="molecule type" value="Genomic_DNA"/>
</dbReference>
<dbReference type="OrthoDB" id="6020543at2759"/>
<feature type="compositionally biased region" description="Polar residues" evidence="1">
    <location>
        <begin position="1322"/>
        <end position="1332"/>
    </location>
</feature>
<feature type="compositionally biased region" description="Polar residues" evidence="1">
    <location>
        <begin position="1262"/>
        <end position="1289"/>
    </location>
</feature>
<feature type="compositionally biased region" description="Polar residues" evidence="1">
    <location>
        <begin position="1193"/>
        <end position="1210"/>
    </location>
</feature>
<feature type="compositionally biased region" description="Polar residues" evidence="1">
    <location>
        <begin position="401"/>
        <end position="429"/>
    </location>
</feature>
<feature type="compositionally biased region" description="Polar residues" evidence="1">
    <location>
        <begin position="1489"/>
        <end position="1498"/>
    </location>
</feature>
<organism evidence="4 5">
    <name type="scientific">Ceratitis capitata</name>
    <name type="common">Mediterranean fruit fly</name>
    <name type="synonym">Tephritis capitata</name>
    <dbReference type="NCBI Taxonomy" id="7213"/>
    <lineage>
        <taxon>Eukaryota</taxon>
        <taxon>Metazoa</taxon>
        <taxon>Ecdysozoa</taxon>
        <taxon>Arthropoda</taxon>
        <taxon>Hexapoda</taxon>
        <taxon>Insecta</taxon>
        <taxon>Pterygota</taxon>
        <taxon>Neoptera</taxon>
        <taxon>Endopterygota</taxon>
        <taxon>Diptera</taxon>
        <taxon>Brachycera</taxon>
        <taxon>Muscomorpha</taxon>
        <taxon>Tephritoidea</taxon>
        <taxon>Tephritidae</taxon>
        <taxon>Ceratitis</taxon>
        <taxon>Ceratitis</taxon>
    </lineage>
</organism>
<feature type="region of interest" description="Disordered" evidence="1">
    <location>
        <begin position="1193"/>
        <end position="1213"/>
    </location>
</feature>
<feature type="compositionally biased region" description="Polar residues" evidence="1">
    <location>
        <begin position="1068"/>
        <end position="1079"/>
    </location>
</feature>
<feature type="compositionally biased region" description="Basic and acidic residues" evidence="1">
    <location>
        <begin position="1290"/>
        <end position="1306"/>
    </location>
</feature>
<feature type="compositionally biased region" description="Low complexity" evidence="1">
    <location>
        <begin position="590"/>
        <end position="638"/>
    </location>
</feature>
<feature type="compositionally biased region" description="Low complexity" evidence="1">
    <location>
        <begin position="1499"/>
        <end position="1513"/>
    </location>
</feature>
<feature type="compositionally biased region" description="Low complexity" evidence="1">
    <location>
        <begin position="786"/>
        <end position="795"/>
    </location>
</feature>
<accession>A0A811VED9</accession>
<evidence type="ECO:0000256" key="1">
    <source>
        <dbReference type="SAM" id="MobiDB-lite"/>
    </source>
</evidence>
<feature type="compositionally biased region" description="Low complexity" evidence="1">
    <location>
        <begin position="539"/>
        <end position="557"/>
    </location>
</feature>
<feature type="compositionally biased region" description="Polar residues" evidence="1">
    <location>
        <begin position="331"/>
        <end position="366"/>
    </location>
</feature>
<feature type="region of interest" description="Disordered" evidence="1">
    <location>
        <begin position="1135"/>
        <end position="1173"/>
    </location>
</feature>
<feature type="region of interest" description="Disordered" evidence="1">
    <location>
        <begin position="785"/>
        <end position="831"/>
    </location>
</feature>
<keyword evidence="5" id="KW-1185">Reference proteome</keyword>
<feature type="region of interest" description="Disordered" evidence="1">
    <location>
        <begin position="1452"/>
        <end position="1472"/>
    </location>
</feature>
<feature type="compositionally biased region" description="Polar residues" evidence="1">
    <location>
        <begin position="796"/>
        <end position="827"/>
    </location>
</feature>
<feature type="region of interest" description="Disordered" evidence="1">
    <location>
        <begin position="307"/>
        <end position="441"/>
    </location>
</feature>
<dbReference type="Pfam" id="PF01607">
    <property type="entry name" value="CBM_14"/>
    <property type="match status" value="1"/>
</dbReference>
<evidence type="ECO:0000259" key="3">
    <source>
        <dbReference type="PROSITE" id="PS50940"/>
    </source>
</evidence>
<feature type="region of interest" description="Disordered" evidence="1">
    <location>
        <begin position="689"/>
        <end position="715"/>
    </location>
</feature>
<evidence type="ECO:0000256" key="2">
    <source>
        <dbReference type="SAM" id="SignalP"/>
    </source>
</evidence>
<evidence type="ECO:0000313" key="5">
    <source>
        <dbReference type="Proteomes" id="UP000606786"/>
    </source>
</evidence>
<feature type="compositionally biased region" description="Polar residues" evidence="1">
    <location>
        <begin position="558"/>
        <end position="589"/>
    </location>
</feature>
<feature type="compositionally biased region" description="Polar residues" evidence="1">
    <location>
        <begin position="698"/>
        <end position="711"/>
    </location>
</feature>
<feature type="region of interest" description="Disordered" evidence="1">
    <location>
        <begin position="1021"/>
        <end position="1117"/>
    </location>
</feature>
<feature type="domain" description="Chitin-binding type-2" evidence="3">
    <location>
        <begin position="220"/>
        <end position="279"/>
    </location>
</feature>
<dbReference type="Gene3D" id="2.170.140.10">
    <property type="entry name" value="Chitin binding domain"/>
    <property type="match status" value="2"/>
</dbReference>
<feature type="compositionally biased region" description="Low complexity" evidence="1">
    <location>
        <begin position="1307"/>
        <end position="1321"/>
    </location>
</feature>
<feature type="compositionally biased region" description="Low complexity" evidence="1">
    <location>
        <begin position="1248"/>
        <end position="1261"/>
    </location>
</feature>
<gene>
    <name evidence="4" type="ORF">CCAP1982_LOCUS21753</name>
</gene>
<feature type="compositionally biased region" description="Basic and acidic residues" evidence="1">
    <location>
        <begin position="1362"/>
        <end position="1380"/>
    </location>
</feature>
<feature type="compositionally biased region" description="Polar residues" evidence="1">
    <location>
        <begin position="1515"/>
        <end position="1528"/>
    </location>
</feature>
<feature type="compositionally biased region" description="Basic and acidic residues" evidence="1">
    <location>
        <begin position="1101"/>
        <end position="1117"/>
    </location>
</feature>
<feature type="compositionally biased region" description="Polar residues" evidence="1">
    <location>
        <begin position="651"/>
        <end position="671"/>
    </location>
</feature>
<feature type="domain" description="Chitin-binding type-2" evidence="3">
    <location>
        <begin position="149"/>
        <end position="194"/>
    </location>
</feature>
<feature type="region of interest" description="Disordered" evidence="1">
    <location>
        <begin position="532"/>
        <end position="671"/>
    </location>
</feature>
<dbReference type="SMART" id="SM00494">
    <property type="entry name" value="ChtBD2"/>
    <property type="match status" value="3"/>
</dbReference>
<proteinExistence type="predicted"/>
<keyword evidence="2" id="KW-0732">Signal</keyword>
<dbReference type="GO" id="GO:0005576">
    <property type="term" value="C:extracellular region"/>
    <property type="evidence" value="ECO:0007669"/>
    <property type="project" value="InterPro"/>
</dbReference>
<feature type="compositionally biased region" description="Basic and acidic residues" evidence="1">
    <location>
        <begin position="1142"/>
        <end position="1152"/>
    </location>
</feature>
<feature type="region of interest" description="Disordered" evidence="1">
    <location>
        <begin position="732"/>
        <end position="759"/>
    </location>
</feature>
<feature type="compositionally biased region" description="Low complexity" evidence="1">
    <location>
        <begin position="367"/>
        <end position="388"/>
    </location>
</feature>
<comment type="caution">
    <text evidence="4">The sequence shown here is derived from an EMBL/GenBank/DDBJ whole genome shotgun (WGS) entry which is preliminary data.</text>
</comment>
<feature type="signal peptide" evidence="2">
    <location>
        <begin position="1"/>
        <end position="26"/>
    </location>
</feature>
<feature type="compositionally biased region" description="Basic and acidic residues" evidence="1">
    <location>
        <begin position="1080"/>
        <end position="1093"/>
    </location>
</feature>
<feature type="region of interest" description="Disordered" evidence="1">
    <location>
        <begin position="1489"/>
        <end position="1528"/>
    </location>
</feature>
<dbReference type="SUPFAM" id="SSF57625">
    <property type="entry name" value="Invertebrate chitin-binding proteins"/>
    <property type="match status" value="2"/>
</dbReference>
<evidence type="ECO:0000313" key="4">
    <source>
        <dbReference type="EMBL" id="CAD7013716.1"/>
    </source>
</evidence>
<name>A0A811VED9_CERCA</name>